<dbReference type="InterPro" id="IPR019812">
    <property type="entry name" value="Hydgase_assmbl_chp_CS"/>
</dbReference>
<dbReference type="GO" id="GO:0005506">
    <property type="term" value="F:iron ion binding"/>
    <property type="evidence" value="ECO:0007669"/>
    <property type="project" value="TreeGrafter"/>
</dbReference>
<dbReference type="RefSeq" id="WP_072907462.1">
    <property type="nucleotide sequence ID" value="NZ_FQZT01000004.1"/>
</dbReference>
<dbReference type="Proteomes" id="UP000184171">
    <property type="component" value="Unassembled WGS sequence"/>
</dbReference>
<evidence type="ECO:0000313" key="3">
    <source>
        <dbReference type="Proteomes" id="UP000184171"/>
    </source>
</evidence>
<sequence length="76" mass="8208">MCLAVPMKVVEIEEGTAVCEIDGVRREGSLMMLDDVAVGDYVLLHAGFAIEKIDPEEAEKTLQVFREALDAGLGAE</sequence>
<gene>
    <name evidence="2" type="ORF">SAMN02745165_01517</name>
</gene>
<dbReference type="Gene3D" id="2.30.30.140">
    <property type="match status" value="1"/>
</dbReference>
<dbReference type="Pfam" id="PF01455">
    <property type="entry name" value="HupF_HypC"/>
    <property type="match status" value="1"/>
</dbReference>
<dbReference type="STRING" id="1122189.SAMN02745165_01517"/>
<organism evidence="2 3">
    <name type="scientific">Malonomonas rubra DSM 5091</name>
    <dbReference type="NCBI Taxonomy" id="1122189"/>
    <lineage>
        <taxon>Bacteria</taxon>
        <taxon>Pseudomonadati</taxon>
        <taxon>Thermodesulfobacteriota</taxon>
        <taxon>Desulfuromonadia</taxon>
        <taxon>Desulfuromonadales</taxon>
        <taxon>Geopsychrobacteraceae</taxon>
        <taxon>Malonomonas</taxon>
    </lineage>
</organism>
<dbReference type="GO" id="GO:1902670">
    <property type="term" value="F:carbon dioxide binding"/>
    <property type="evidence" value="ECO:0007669"/>
    <property type="project" value="TreeGrafter"/>
</dbReference>
<dbReference type="OrthoDB" id="9806017at2"/>
<dbReference type="GO" id="GO:0051604">
    <property type="term" value="P:protein maturation"/>
    <property type="evidence" value="ECO:0007669"/>
    <property type="project" value="TreeGrafter"/>
</dbReference>
<dbReference type="PANTHER" id="PTHR35177:SF2">
    <property type="entry name" value="HYDROGENASE MATURATION FACTOR HYBG"/>
    <property type="match status" value="1"/>
</dbReference>
<dbReference type="PANTHER" id="PTHR35177">
    <property type="entry name" value="HYDROGENASE MATURATION FACTOR HYBG"/>
    <property type="match status" value="1"/>
</dbReference>
<accession>A0A1M6GE76</accession>
<dbReference type="FunFam" id="2.30.30.140:FF:000022">
    <property type="entry name" value="Hydrogenase assembly chaperone HybG"/>
    <property type="match status" value="1"/>
</dbReference>
<comment type="similarity">
    <text evidence="1">Belongs to the HupF/HypC family.</text>
</comment>
<dbReference type="NCBIfam" id="TIGR00074">
    <property type="entry name" value="hypC_hupF"/>
    <property type="match status" value="1"/>
</dbReference>
<keyword evidence="3" id="KW-1185">Reference proteome</keyword>
<dbReference type="PROSITE" id="PS01097">
    <property type="entry name" value="HUPF_HYPC"/>
    <property type="match status" value="1"/>
</dbReference>
<dbReference type="EMBL" id="FQZT01000004">
    <property type="protein sequence ID" value="SHJ08248.1"/>
    <property type="molecule type" value="Genomic_DNA"/>
</dbReference>
<dbReference type="InterPro" id="IPR001109">
    <property type="entry name" value="Hydrogenase_HupF/HypC"/>
</dbReference>
<name>A0A1M6GE76_MALRU</name>
<reference evidence="2 3" key="1">
    <citation type="submission" date="2016-11" db="EMBL/GenBank/DDBJ databases">
        <authorList>
            <person name="Jaros S."/>
            <person name="Januszkiewicz K."/>
            <person name="Wedrychowicz H."/>
        </authorList>
    </citation>
    <scope>NUCLEOTIDE SEQUENCE [LARGE SCALE GENOMIC DNA]</scope>
    <source>
        <strain evidence="2 3">DSM 5091</strain>
    </source>
</reference>
<dbReference type="SUPFAM" id="SSF159127">
    <property type="entry name" value="HupF/HypC-like"/>
    <property type="match status" value="1"/>
</dbReference>
<evidence type="ECO:0000256" key="1">
    <source>
        <dbReference type="ARBA" id="ARBA00006018"/>
    </source>
</evidence>
<protein>
    <submittedName>
        <fullName evidence="2">Hydrogenase maturation protein HypC</fullName>
    </submittedName>
</protein>
<proteinExistence type="inferred from homology"/>
<dbReference type="AlphaFoldDB" id="A0A1M6GE76"/>
<dbReference type="PRINTS" id="PR00445">
    <property type="entry name" value="HUPFHYPC"/>
</dbReference>
<evidence type="ECO:0000313" key="2">
    <source>
        <dbReference type="EMBL" id="SHJ08248.1"/>
    </source>
</evidence>